<dbReference type="Proteomes" id="UP000078534">
    <property type="component" value="Unassembled WGS sequence"/>
</dbReference>
<dbReference type="GO" id="GO:0016301">
    <property type="term" value="F:kinase activity"/>
    <property type="evidence" value="ECO:0007669"/>
    <property type="project" value="UniProtKB-KW"/>
</dbReference>
<accession>A0A179SVE1</accession>
<dbReference type="SUPFAM" id="SSF53613">
    <property type="entry name" value="Ribokinase-like"/>
    <property type="match status" value="1"/>
</dbReference>
<dbReference type="InterPro" id="IPR029056">
    <property type="entry name" value="Ribokinase-like"/>
</dbReference>
<dbReference type="PANTHER" id="PTHR10584">
    <property type="entry name" value="SUGAR KINASE"/>
    <property type="match status" value="1"/>
</dbReference>
<keyword evidence="2 4" id="KW-0418">Kinase</keyword>
<dbReference type="InterPro" id="IPR011611">
    <property type="entry name" value="PfkB_dom"/>
</dbReference>
<dbReference type="PANTHER" id="PTHR10584:SF166">
    <property type="entry name" value="RIBOKINASE"/>
    <property type="match status" value="1"/>
</dbReference>
<name>A0A179SVE1_9BACI</name>
<dbReference type="STRING" id="152268.A6K24_24265"/>
<evidence type="ECO:0000256" key="1">
    <source>
        <dbReference type="ARBA" id="ARBA00022679"/>
    </source>
</evidence>
<dbReference type="RefSeq" id="WP_066333884.1">
    <property type="nucleotide sequence ID" value="NZ_LWSG01000021.1"/>
</dbReference>
<gene>
    <name evidence="4" type="ORF">A6K24_24265</name>
</gene>
<protein>
    <submittedName>
        <fullName evidence="4">Fructoselysine 6-kinase</fullName>
    </submittedName>
</protein>
<keyword evidence="5" id="KW-1185">Reference proteome</keyword>
<proteinExistence type="predicted"/>
<sequence length="280" mass="30952">MKLLAVGDNVVDYYEDREEMFPGGNALNVAVFWKQNGGEDVSYIGIVGNDEEGDHIIDSLKNEDINVSRVRRAIGPSGVAVVTLDENGDRKFVGSNKGGVQSLLKLTFSESELDYISSHSLLHTSVFSRLESELPLLKKYINLSFDFSTTYDDEYLAQVCPYLTFGIFSGGDLTRKECEVLINRAHNLGTRNVLVTRGEEGALFSDTHNLYEQGIVETEVVDTLGAGDTFVAIFLKEYLVKPYAKQAMAIAAVVAAETCKRYGAFGYGKKKTIRDVPLFK</sequence>
<dbReference type="EMBL" id="LWSG01000021">
    <property type="protein sequence ID" value="OAS85354.1"/>
    <property type="molecule type" value="Genomic_DNA"/>
</dbReference>
<keyword evidence="1" id="KW-0808">Transferase</keyword>
<feature type="domain" description="Carbohydrate kinase PfkB" evidence="3">
    <location>
        <begin position="14"/>
        <end position="264"/>
    </location>
</feature>
<evidence type="ECO:0000259" key="3">
    <source>
        <dbReference type="Pfam" id="PF00294"/>
    </source>
</evidence>
<dbReference type="OrthoDB" id="9775849at2"/>
<evidence type="ECO:0000313" key="4">
    <source>
        <dbReference type="EMBL" id="OAS85354.1"/>
    </source>
</evidence>
<dbReference type="AlphaFoldDB" id="A0A179SVE1"/>
<evidence type="ECO:0000313" key="5">
    <source>
        <dbReference type="Proteomes" id="UP000078534"/>
    </source>
</evidence>
<evidence type="ECO:0000256" key="2">
    <source>
        <dbReference type="ARBA" id="ARBA00022777"/>
    </source>
</evidence>
<comment type="caution">
    <text evidence="4">The sequence shown here is derived from an EMBL/GenBank/DDBJ whole genome shotgun (WGS) entry which is preliminary data.</text>
</comment>
<dbReference type="Pfam" id="PF00294">
    <property type="entry name" value="PfkB"/>
    <property type="match status" value="1"/>
</dbReference>
<dbReference type="Gene3D" id="3.40.1190.20">
    <property type="match status" value="1"/>
</dbReference>
<organism evidence="4 5">
    <name type="scientific">Metabacillus litoralis</name>
    <dbReference type="NCBI Taxonomy" id="152268"/>
    <lineage>
        <taxon>Bacteria</taxon>
        <taxon>Bacillati</taxon>
        <taxon>Bacillota</taxon>
        <taxon>Bacilli</taxon>
        <taxon>Bacillales</taxon>
        <taxon>Bacillaceae</taxon>
        <taxon>Metabacillus</taxon>
    </lineage>
</organism>
<reference evidence="5" key="1">
    <citation type="submission" date="2016-04" db="EMBL/GenBank/DDBJ databases">
        <authorList>
            <person name="Lyu Z."/>
            <person name="Lyu W."/>
        </authorList>
    </citation>
    <scope>NUCLEOTIDE SEQUENCE [LARGE SCALE GENOMIC DNA]</scope>
    <source>
        <strain evidence="5">C44</strain>
    </source>
</reference>